<sequence>MEGNYLIVTIVAVILIVLISLFVIVVNLQKTVIVKTKSVQEQEEEKAQQMTIEALVDIASKRTSTRNELSAAILKVAKECPFPPKEKGLSPKSAKIYLNFILLIASHKNTDAKMIAFMNEELKKMNPSYKHEIDIYESEGIHQRSNRI</sequence>
<dbReference type="AlphaFoldDB" id="I3XV71"/>
<evidence type="ECO:0000313" key="3">
    <source>
        <dbReference type="Proteomes" id="UP000006176"/>
    </source>
</evidence>
<dbReference type="OrthoDB" id="5339804at2"/>
<evidence type="ECO:0008006" key="4">
    <source>
        <dbReference type="Google" id="ProtNLM"/>
    </source>
</evidence>
<proteinExistence type="predicted"/>
<dbReference type="Proteomes" id="UP000006176">
    <property type="component" value="Chromosome"/>
</dbReference>
<accession>I3XV71</accession>
<dbReference type="STRING" id="760154.Sulba_0530"/>
<keyword evidence="3" id="KW-1185">Reference proteome</keyword>
<evidence type="ECO:0000256" key="1">
    <source>
        <dbReference type="SAM" id="Phobius"/>
    </source>
</evidence>
<protein>
    <recommendedName>
        <fullName evidence="4">Membrane-bound protein</fullName>
    </recommendedName>
</protein>
<dbReference type="HOGENOM" id="CLU_146542_0_0_7"/>
<feature type="transmembrane region" description="Helical" evidence="1">
    <location>
        <begin position="6"/>
        <end position="28"/>
    </location>
</feature>
<gene>
    <name evidence="2" type="ordered locus">Sulba_0530</name>
</gene>
<dbReference type="PATRIC" id="fig|760154.4.peg.532"/>
<evidence type="ECO:0000313" key="2">
    <source>
        <dbReference type="EMBL" id="AFL67845.1"/>
    </source>
</evidence>
<name>I3XV71_SULBS</name>
<reference evidence="2 3" key="1">
    <citation type="submission" date="2012-06" db="EMBL/GenBank/DDBJ databases">
        <title>Complete sequence of Sulfurospirillum barnesii SES-3.</title>
        <authorList>
            <consortium name="US DOE Joint Genome Institute"/>
            <person name="Lucas S."/>
            <person name="Han J."/>
            <person name="Lapidus A."/>
            <person name="Cheng J.-F."/>
            <person name="Goodwin L."/>
            <person name="Pitluck S."/>
            <person name="Peters L."/>
            <person name="Ovchinnikova G."/>
            <person name="Lu M."/>
            <person name="Detter J.C."/>
            <person name="Han C."/>
            <person name="Tapia R."/>
            <person name="Land M."/>
            <person name="Hauser L."/>
            <person name="Kyrpides N."/>
            <person name="Ivanova N."/>
            <person name="Pagani I."/>
            <person name="Stolz J."/>
            <person name="Arkin A."/>
            <person name="Dehal P."/>
            <person name="Oremland R."/>
            <person name="Saltikov C."/>
            <person name="Basu P."/>
            <person name="Hollibaugh J."/>
            <person name="Newman D."/>
            <person name="Stolyar S."/>
            <person name="Hazen T."/>
            <person name="Woyke T."/>
        </authorList>
    </citation>
    <scope>NUCLEOTIDE SEQUENCE [LARGE SCALE GENOMIC DNA]</scope>
    <source>
        <strain evidence="3">ATCC 700032 / DSM 10660 / SES-3</strain>
    </source>
</reference>
<keyword evidence="1" id="KW-0812">Transmembrane</keyword>
<dbReference type="EMBL" id="CP003333">
    <property type="protein sequence ID" value="AFL67845.1"/>
    <property type="molecule type" value="Genomic_DNA"/>
</dbReference>
<keyword evidence="1" id="KW-0472">Membrane</keyword>
<keyword evidence="1" id="KW-1133">Transmembrane helix</keyword>
<dbReference type="KEGG" id="sba:Sulba_0530"/>
<dbReference type="eggNOG" id="ENOG5030STG">
    <property type="taxonomic scope" value="Bacteria"/>
</dbReference>
<dbReference type="RefSeq" id="WP_014768725.1">
    <property type="nucleotide sequence ID" value="NC_018002.1"/>
</dbReference>
<organism evidence="2 3">
    <name type="scientific">Sulfurospirillum barnesii (strain ATCC 700032 / DSM 10660 / SES-3)</name>
    <dbReference type="NCBI Taxonomy" id="760154"/>
    <lineage>
        <taxon>Bacteria</taxon>
        <taxon>Pseudomonadati</taxon>
        <taxon>Campylobacterota</taxon>
        <taxon>Epsilonproteobacteria</taxon>
        <taxon>Campylobacterales</taxon>
        <taxon>Sulfurospirillaceae</taxon>
        <taxon>Sulfurospirillum</taxon>
    </lineage>
</organism>